<keyword evidence="2" id="KW-1185">Reference proteome</keyword>
<dbReference type="AlphaFoldDB" id="A0A835LRY0"/>
<organism evidence="1 2">
    <name type="scientific">Coptis chinensis</name>
    <dbReference type="NCBI Taxonomy" id="261450"/>
    <lineage>
        <taxon>Eukaryota</taxon>
        <taxon>Viridiplantae</taxon>
        <taxon>Streptophyta</taxon>
        <taxon>Embryophyta</taxon>
        <taxon>Tracheophyta</taxon>
        <taxon>Spermatophyta</taxon>
        <taxon>Magnoliopsida</taxon>
        <taxon>Ranunculales</taxon>
        <taxon>Ranunculaceae</taxon>
        <taxon>Coptidoideae</taxon>
        <taxon>Coptis</taxon>
    </lineage>
</organism>
<protein>
    <submittedName>
        <fullName evidence="1">Uncharacterized protein</fullName>
    </submittedName>
</protein>
<comment type="caution">
    <text evidence="1">The sequence shown here is derived from an EMBL/GenBank/DDBJ whole genome shotgun (WGS) entry which is preliminary data.</text>
</comment>
<accession>A0A835LRY0</accession>
<dbReference type="EMBL" id="JADFTS010000006">
    <property type="protein sequence ID" value="KAF9601254.1"/>
    <property type="molecule type" value="Genomic_DNA"/>
</dbReference>
<evidence type="ECO:0000313" key="1">
    <source>
        <dbReference type="EMBL" id="KAF9601254.1"/>
    </source>
</evidence>
<gene>
    <name evidence="1" type="ORF">IFM89_018364</name>
</gene>
<evidence type="ECO:0000313" key="2">
    <source>
        <dbReference type="Proteomes" id="UP000631114"/>
    </source>
</evidence>
<reference evidence="1 2" key="1">
    <citation type="submission" date="2020-10" db="EMBL/GenBank/DDBJ databases">
        <title>The Coptis chinensis genome and diversification of protoberbering-type alkaloids.</title>
        <authorList>
            <person name="Wang B."/>
            <person name="Shu S."/>
            <person name="Song C."/>
            <person name="Liu Y."/>
        </authorList>
    </citation>
    <scope>NUCLEOTIDE SEQUENCE [LARGE SCALE GENOMIC DNA]</scope>
    <source>
        <strain evidence="1">HL-2020</strain>
        <tissue evidence="1">Leaf</tissue>
    </source>
</reference>
<proteinExistence type="predicted"/>
<name>A0A835LRY0_9MAGN</name>
<sequence>MLTSFGFDNSDILTMMNGSPSILTLVGGLECHESVDIRKYSSAWFQFCLKCFTLLFSLDVSSSARDAMRRLVGHSYKIISYMAGSLLSSQKSLGRATSVANFSPGSRQAGRQYIIPLRFCSVTARFSDLTE</sequence>
<dbReference type="Proteomes" id="UP000631114">
    <property type="component" value="Unassembled WGS sequence"/>
</dbReference>